<dbReference type="Proteomes" id="UP000427769">
    <property type="component" value="Chromosome"/>
</dbReference>
<keyword evidence="3" id="KW-1185">Reference proteome</keyword>
<dbReference type="AlphaFoldDB" id="A0A5K7ZBG3"/>
<gene>
    <name evidence="2" type="ORF">DSCW_32010</name>
</gene>
<evidence type="ECO:0000313" key="3">
    <source>
        <dbReference type="Proteomes" id="UP000427769"/>
    </source>
</evidence>
<evidence type="ECO:0000313" key="2">
    <source>
        <dbReference type="EMBL" id="BBO75784.1"/>
    </source>
</evidence>
<organism evidence="2 3">
    <name type="scientific">Desulfosarcina widdelii</name>
    <dbReference type="NCBI Taxonomy" id="947919"/>
    <lineage>
        <taxon>Bacteria</taxon>
        <taxon>Pseudomonadati</taxon>
        <taxon>Thermodesulfobacteriota</taxon>
        <taxon>Desulfobacteria</taxon>
        <taxon>Desulfobacterales</taxon>
        <taxon>Desulfosarcinaceae</taxon>
        <taxon>Desulfosarcina</taxon>
    </lineage>
</organism>
<dbReference type="EMBL" id="AP021875">
    <property type="protein sequence ID" value="BBO75784.1"/>
    <property type="molecule type" value="Genomic_DNA"/>
</dbReference>
<feature type="domain" description="Helix-turn-helix" evidence="1">
    <location>
        <begin position="13"/>
        <end position="60"/>
    </location>
</feature>
<dbReference type="KEGG" id="dwd:DSCW_32010"/>
<dbReference type="Pfam" id="PF12728">
    <property type="entry name" value="HTH_17"/>
    <property type="match status" value="1"/>
</dbReference>
<sequence length="73" mass="8389">MKPNTIHKRQYWTPQQIMDLFGIGRTLAYDLIRDGELGPVIKVGGLRVHRGGIVQFIERKEAEMAAELDQRLL</sequence>
<proteinExistence type="predicted"/>
<reference evidence="2 3" key="1">
    <citation type="submission" date="2019-11" db="EMBL/GenBank/DDBJ databases">
        <title>Comparative genomics of hydrocarbon-degrading Desulfosarcina strains.</title>
        <authorList>
            <person name="Watanabe M."/>
            <person name="Kojima H."/>
            <person name="Fukui M."/>
        </authorList>
    </citation>
    <scope>NUCLEOTIDE SEQUENCE [LARGE SCALE GENOMIC DNA]</scope>
    <source>
        <strain evidence="2 3">PP31</strain>
    </source>
</reference>
<protein>
    <recommendedName>
        <fullName evidence="1">Helix-turn-helix domain-containing protein</fullName>
    </recommendedName>
</protein>
<dbReference type="InterPro" id="IPR041657">
    <property type="entry name" value="HTH_17"/>
</dbReference>
<dbReference type="RefSeq" id="WP_155304674.1">
    <property type="nucleotide sequence ID" value="NZ_AP021875.1"/>
</dbReference>
<name>A0A5K7ZBG3_9BACT</name>
<evidence type="ECO:0000259" key="1">
    <source>
        <dbReference type="Pfam" id="PF12728"/>
    </source>
</evidence>
<accession>A0A5K7ZBG3</accession>
<dbReference type="OrthoDB" id="3541350at2"/>